<name>A0AA36HGG0_CYLNA</name>
<feature type="coiled-coil region" evidence="1">
    <location>
        <begin position="12"/>
        <end position="270"/>
    </location>
</feature>
<keyword evidence="1" id="KW-0175">Coiled coil</keyword>
<comment type="caution">
    <text evidence="3">The sequence shown here is derived from an EMBL/GenBank/DDBJ whole genome shotgun (WGS) entry which is preliminary data.</text>
</comment>
<proteinExistence type="predicted"/>
<feature type="region of interest" description="Disordered" evidence="2">
    <location>
        <begin position="363"/>
        <end position="393"/>
    </location>
</feature>
<accession>A0AA36HGG0</accession>
<evidence type="ECO:0000313" key="4">
    <source>
        <dbReference type="Proteomes" id="UP001176961"/>
    </source>
</evidence>
<evidence type="ECO:0000256" key="2">
    <source>
        <dbReference type="SAM" id="MobiDB-lite"/>
    </source>
</evidence>
<dbReference type="EMBL" id="CATQJL010000326">
    <property type="protein sequence ID" value="CAJ0610345.1"/>
    <property type="molecule type" value="Genomic_DNA"/>
</dbReference>
<reference evidence="3" key="1">
    <citation type="submission" date="2023-07" db="EMBL/GenBank/DDBJ databases">
        <authorList>
            <consortium name="CYATHOMIX"/>
        </authorList>
    </citation>
    <scope>NUCLEOTIDE SEQUENCE</scope>
    <source>
        <strain evidence="3">N/A</strain>
    </source>
</reference>
<dbReference type="AlphaFoldDB" id="A0AA36HGG0"/>
<evidence type="ECO:0000256" key="1">
    <source>
        <dbReference type="SAM" id="Coils"/>
    </source>
</evidence>
<evidence type="ECO:0000313" key="3">
    <source>
        <dbReference type="EMBL" id="CAJ0610345.1"/>
    </source>
</evidence>
<organism evidence="3 4">
    <name type="scientific">Cylicocyclus nassatus</name>
    <name type="common">Nematode worm</name>
    <dbReference type="NCBI Taxonomy" id="53992"/>
    <lineage>
        <taxon>Eukaryota</taxon>
        <taxon>Metazoa</taxon>
        <taxon>Ecdysozoa</taxon>
        <taxon>Nematoda</taxon>
        <taxon>Chromadorea</taxon>
        <taxon>Rhabditida</taxon>
        <taxon>Rhabditina</taxon>
        <taxon>Rhabditomorpha</taxon>
        <taxon>Strongyloidea</taxon>
        <taxon>Strongylidae</taxon>
        <taxon>Cylicocyclus</taxon>
    </lineage>
</organism>
<sequence length="403" mass="46452">MMELPDVVKEKLIELDDENNQLKAEVKRLRASIINKDEILNELEEENIQLLAANQKFSSVDAKCVQLEQTIVSLRVTLEEKTRDSYNLMHEVETLTASLVSARSEIDELRRSSTPPSTEENIVEPSNKEELMRMQKEKDDALFELQEAKKRILELESEREDLIEREEAANAEARDMARHLKETREQMQELETELATFRTNINIVNRGNSMFVEVCSALRNESDKYRADRDKLIEEKADLAVRVAKAEKSVADAQEDIETLKLQLAMMKEREQKKDAAKVSEMINKASSDQGQRLFSILNHNQFTPAASNRPTVPSVIHSVQTPQRYVFSRSSLQRDLESSFNAASDTAERPFSGLKKLRLADNNMNDEEDHSRRASISASELRRIPRKQARRRQSEVFQFMRI</sequence>
<dbReference type="Proteomes" id="UP001176961">
    <property type="component" value="Unassembled WGS sequence"/>
</dbReference>
<keyword evidence="4" id="KW-1185">Reference proteome</keyword>
<gene>
    <name evidence="3" type="ORF">CYNAS_LOCUS22328</name>
</gene>
<protein>
    <submittedName>
        <fullName evidence="3">Uncharacterized protein</fullName>
    </submittedName>
</protein>